<organism evidence="4">
    <name type="scientific">Micromonas pusilla (strain CCMP1545)</name>
    <name type="common">Picoplanktonic green alga</name>
    <dbReference type="NCBI Taxonomy" id="564608"/>
    <lineage>
        <taxon>Eukaryota</taxon>
        <taxon>Viridiplantae</taxon>
        <taxon>Chlorophyta</taxon>
        <taxon>Mamiellophyceae</taxon>
        <taxon>Mamiellales</taxon>
        <taxon>Mamiellaceae</taxon>
        <taxon>Micromonas</taxon>
    </lineage>
</organism>
<keyword evidence="2" id="KW-1133">Transmembrane helix</keyword>
<dbReference type="GeneID" id="9684059"/>
<accession>C1MS40</accession>
<evidence type="ECO:0000256" key="2">
    <source>
        <dbReference type="SAM" id="Phobius"/>
    </source>
</evidence>
<dbReference type="EMBL" id="GG663739">
    <property type="protein sequence ID" value="EEH57435.1"/>
    <property type="molecule type" value="Genomic_DNA"/>
</dbReference>
<evidence type="ECO:0000313" key="4">
    <source>
        <dbReference type="Proteomes" id="UP000001876"/>
    </source>
</evidence>
<feature type="compositionally biased region" description="Basic residues" evidence="1">
    <location>
        <begin position="114"/>
        <end position="161"/>
    </location>
</feature>
<reference evidence="3 4" key="1">
    <citation type="journal article" date="2009" name="Science">
        <title>Green evolution and dynamic adaptations revealed by genomes of the marine picoeukaryotes Micromonas.</title>
        <authorList>
            <person name="Worden A.Z."/>
            <person name="Lee J.H."/>
            <person name="Mock T."/>
            <person name="Rouze P."/>
            <person name="Simmons M.P."/>
            <person name="Aerts A.L."/>
            <person name="Allen A.E."/>
            <person name="Cuvelier M.L."/>
            <person name="Derelle E."/>
            <person name="Everett M.V."/>
            <person name="Foulon E."/>
            <person name="Grimwood J."/>
            <person name="Gundlach H."/>
            <person name="Henrissat B."/>
            <person name="Napoli C."/>
            <person name="McDonald S.M."/>
            <person name="Parker M.S."/>
            <person name="Rombauts S."/>
            <person name="Salamov A."/>
            <person name="Von Dassow P."/>
            <person name="Badger J.H."/>
            <person name="Coutinho P.M."/>
            <person name="Demir E."/>
            <person name="Dubchak I."/>
            <person name="Gentemann C."/>
            <person name="Eikrem W."/>
            <person name="Gready J.E."/>
            <person name="John U."/>
            <person name="Lanier W."/>
            <person name="Lindquist E.A."/>
            <person name="Lucas S."/>
            <person name="Mayer K.F."/>
            <person name="Moreau H."/>
            <person name="Not F."/>
            <person name="Otillar R."/>
            <person name="Panaud O."/>
            <person name="Pangilinan J."/>
            <person name="Paulsen I."/>
            <person name="Piegu B."/>
            <person name="Poliakov A."/>
            <person name="Robbens S."/>
            <person name="Schmutz J."/>
            <person name="Toulza E."/>
            <person name="Wyss T."/>
            <person name="Zelensky A."/>
            <person name="Zhou K."/>
            <person name="Armbrust E.V."/>
            <person name="Bhattacharya D."/>
            <person name="Goodenough U.W."/>
            <person name="Van de Peer Y."/>
            <person name="Grigoriev I.V."/>
        </authorList>
    </citation>
    <scope>NUCLEOTIDE SEQUENCE [LARGE SCALE GENOMIC DNA]</scope>
    <source>
        <strain evidence="3 4">CCMP1545</strain>
    </source>
</reference>
<evidence type="ECO:0000313" key="3">
    <source>
        <dbReference type="EMBL" id="EEH57435.1"/>
    </source>
</evidence>
<sequence length="301" mass="35014">MDPLGAARALRVGEIFRRQRDGGVAVFDALFARLRARDLVAVQHGQVHRLRVELREIPRVNLDRFRLLRFRGGGVQRDGDAFAVAGAESQRGAPDFPAAARLFRERDGEGLHPVRRARHELVPARRRRRRRQRRRRRRRRRRRGGRRRRLRQRRGRRRLVPRARQQPAIKRRRVKLGELATSSSSRVVVVVVAAAAALAPLSQRRRRRRRRPRQRQQHDVDAVHVPVLPPLRDELSTVLARRERVVAVREQQHLLAHARARAVVAQHLPRGVVRLEERVVVAVGRGFVFRAVLYKRTSGWS</sequence>
<gene>
    <name evidence="3" type="ORF">MICPUCDRAFT_68353</name>
</gene>
<dbReference type="AlphaFoldDB" id="C1MS40"/>
<protein>
    <submittedName>
        <fullName evidence="3">Predicted protein</fullName>
    </submittedName>
</protein>
<keyword evidence="2" id="KW-0472">Membrane</keyword>
<feature type="transmembrane region" description="Helical" evidence="2">
    <location>
        <begin position="183"/>
        <end position="201"/>
    </location>
</feature>
<keyword evidence="4" id="KW-1185">Reference proteome</keyword>
<dbReference type="Proteomes" id="UP000001876">
    <property type="component" value="Unassembled WGS sequence"/>
</dbReference>
<proteinExistence type="predicted"/>
<dbReference type="KEGG" id="mpp:MICPUCDRAFT_68353"/>
<evidence type="ECO:0000256" key="1">
    <source>
        <dbReference type="SAM" id="MobiDB-lite"/>
    </source>
</evidence>
<dbReference type="RefSeq" id="XP_003058980.1">
    <property type="nucleotide sequence ID" value="XM_003058934.1"/>
</dbReference>
<feature type="region of interest" description="Disordered" evidence="1">
    <location>
        <begin position="114"/>
        <end position="171"/>
    </location>
</feature>
<name>C1MS40_MICPC</name>
<keyword evidence="2" id="KW-0812">Transmembrane</keyword>